<dbReference type="SUPFAM" id="SSF51735">
    <property type="entry name" value="NAD(P)-binding Rossmann-fold domains"/>
    <property type="match status" value="1"/>
</dbReference>
<name>A0A1S9PL55_9SPHI</name>
<dbReference type="Proteomes" id="UP000189739">
    <property type="component" value="Unassembled WGS sequence"/>
</dbReference>
<comment type="caution">
    <text evidence="2">The sequence shown here is derived from an EMBL/GenBank/DDBJ whole genome shotgun (WGS) entry which is preliminary data.</text>
</comment>
<evidence type="ECO:0000259" key="1">
    <source>
        <dbReference type="Pfam" id="PF13460"/>
    </source>
</evidence>
<dbReference type="GO" id="GO:0004074">
    <property type="term" value="F:biliverdin reductase [NAD(P)H] activity"/>
    <property type="evidence" value="ECO:0007669"/>
    <property type="project" value="TreeGrafter"/>
</dbReference>
<dbReference type="AlphaFoldDB" id="A0A1S9PL55"/>
<dbReference type="Pfam" id="PF13460">
    <property type="entry name" value="NAD_binding_10"/>
    <property type="match status" value="1"/>
</dbReference>
<gene>
    <name evidence="2" type="ORF">BC343_00965</name>
</gene>
<evidence type="ECO:0000313" key="2">
    <source>
        <dbReference type="EMBL" id="OOQ61675.1"/>
    </source>
</evidence>
<sequence>MRILILGATGRTGKLLLQEALKQGYEVNILVRDKAHVPQHPALTIFEGQPAEALLSKAMAGCEAILSALNISRTSDFPWAKLRTPANFLSATAGLIIRLAPQHNISRIILTSASGTSDTRDHIPWWFKWVIDNSNVGVAYRDHEVQEQLFAASNLNYTIVRPVGLVNSAKSKPVMVSINNMPKPHLTISRLGVAKFMLQVLKDGGYNRQMPVVSY</sequence>
<organism evidence="2 3">
    <name type="scientific">Mucilaginibacter pedocola</name>
    <dbReference type="NCBI Taxonomy" id="1792845"/>
    <lineage>
        <taxon>Bacteria</taxon>
        <taxon>Pseudomonadati</taxon>
        <taxon>Bacteroidota</taxon>
        <taxon>Sphingobacteriia</taxon>
        <taxon>Sphingobacteriales</taxon>
        <taxon>Sphingobacteriaceae</taxon>
        <taxon>Mucilaginibacter</taxon>
    </lineage>
</organism>
<dbReference type="GO" id="GO:0042602">
    <property type="term" value="F:riboflavin reductase (NADPH) activity"/>
    <property type="evidence" value="ECO:0007669"/>
    <property type="project" value="TreeGrafter"/>
</dbReference>
<dbReference type="PANTHER" id="PTHR43355:SF2">
    <property type="entry name" value="FLAVIN REDUCTASE (NADPH)"/>
    <property type="match status" value="1"/>
</dbReference>
<dbReference type="InterPro" id="IPR016040">
    <property type="entry name" value="NAD(P)-bd_dom"/>
</dbReference>
<dbReference type="Gene3D" id="3.40.50.720">
    <property type="entry name" value="NAD(P)-binding Rossmann-like Domain"/>
    <property type="match status" value="1"/>
</dbReference>
<accession>A0A1S9PL55</accession>
<evidence type="ECO:0000313" key="3">
    <source>
        <dbReference type="Proteomes" id="UP000189739"/>
    </source>
</evidence>
<reference evidence="2 3" key="1">
    <citation type="submission" date="2016-07" db="EMBL/GenBank/DDBJ databases">
        <title>Genomic analysis of zinc-resistant bacterium Mucilaginibacter pedocola TBZ30.</title>
        <authorList>
            <person name="Huang J."/>
            <person name="Tang J."/>
        </authorList>
    </citation>
    <scope>NUCLEOTIDE SEQUENCE [LARGE SCALE GENOMIC DNA]</scope>
    <source>
        <strain evidence="2 3">TBZ30</strain>
    </source>
</reference>
<proteinExistence type="predicted"/>
<dbReference type="PANTHER" id="PTHR43355">
    <property type="entry name" value="FLAVIN REDUCTASE (NADPH)"/>
    <property type="match status" value="1"/>
</dbReference>
<dbReference type="InterPro" id="IPR051606">
    <property type="entry name" value="Polyketide_Oxido-like"/>
</dbReference>
<dbReference type="OrthoDB" id="9790734at2"/>
<dbReference type="InterPro" id="IPR036291">
    <property type="entry name" value="NAD(P)-bd_dom_sf"/>
</dbReference>
<keyword evidence="3" id="KW-1185">Reference proteome</keyword>
<dbReference type="RefSeq" id="WP_078345849.1">
    <property type="nucleotide sequence ID" value="NZ_MBTF01000001.1"/>
</dbReference>
<protein>
    <recommendedName>
        <fullName evidence="1">NAD(P)-binding domain-containing protein</fullName>
    </recommendedName>
</protein>
<dbReference type="EMBL" id="MBTF01000001">
    <property type="protein sequence ID" value="OOQ61675.1"/>
    <property type="molecule type" value="Genomic_DNA"/>
</dbReference>
<feature type="domain" description="NAD(P)-binding" evidence="1">
    <location>
        <begin position="7"/>
        <end position="203"/>
    </location>
</feature>
<dbReference type="STRING" id="1792845.BC343_00965"/>